<sequence>MFIVTAEEMYGIDRETMGSIGVDGKILMENAGREVSREIKKRITKKDVITVLVGGGNNGGDGFVVARTLHVEGYSVKVVQVVGDEKIKGDADYHKNLFLRCNGLIFYRDFISDEVKHIIKDSTVIVDAMVGIGVRGKLKDSILSIAQFVNESNKQVIAIDIPSGLPADEYHSEFYAVQADTTVVIGALKQSLFLQDTASYYGEWMMVSIGFPFEVIHQYTDKQWWNITDFQSSFPKRKENSHKGTHGRGLVIGGNHLMPGSVMMTTRAAVRSGAGLTTTGTSKSVISMMASSCNESMYIPIQEQEGYLSGASEIDYSVYDAVAIGMGIGRKKVTQKLIQETITAAKGILLVDADGLYHLKDQLNELKSRQKPTILTPHPGEMATLLDVTISEILQKPFSFSKEFAMEYGVYLVLKGKFTIITSPTGRQVVESGGNPGLAKGGSGDVLSGIILAMVMQDQPIFEAICNACYLHSASADNLVKEKHSVYDLTATDIIEGIPNVLRTLTSSE</sequence>
<evidence type="ECO:0000259" key="20">
    <source>
        <dbReference type="PROSITE" id="PS51383"/>
    </source>
</evidence>
<keyword evidence="13" id="KW-0511">Multifunctional enzyme</keyword>
<keyword evidence="12 17" id="KW-0456">Lyase</keyword>
<comment type="subunit">
    <text evidence="17">Homotetramer.</text>
</comment>
<evidence type="ECO:0000256" key="10">
    <source>
        <dbReference type="ARBA" id="ARBA00023027"/>
    </source>
</evidence>
<dbReference type="PIRSF" id="PIRSF017184">
    <property type="entry name" value="Nnr"/>
    <property type="match status" value="1"/>
</dbReference>
<feature type="binding site" evidence="17">
    <location>
        <begin position="415"/>
        <end position="419"/>
    </location>
    <ligand>
        <name>AMP</name>
        <dbReference type="ChEBI" id="CHEBI:456215"/>
    </ligand>
</feature>
<evidence type="ECO:0000313" key="23">
    <source>
        <dbReference type="Proteomes" id="UP001275436"/>
    </source>
</evidence>
<dbReference type="Gene3D" id="3.40.50.10260">
    <property type="entry name" value="YjeF N-terminal domain"/>
    <property type="match status" value="1"/>
</dbReference>
<comment type="similarity">
    <text evidence="4 19">In the C-terminal section; belongs to the NnrD/CARKD family.</text>
</comment>
<feature type="binding site" evidence="17">
    <location>
        <position position="445"/>
    </location>
    <ligand>
        <name>(6S)-NADPHX</name>
        <dbReference type="ChEBI" id="CHEBI:64076"/>
    </ligand>
</feature>
<evidence type="ECO:0000256" key="5">
    <source>
        <dbReference type="ARBA" id="ARBA00022723"/>
    </source>
</evidence>
<dbReference type="PANTHER" id="PTHR12592">
    <property type="entry name" value="ATP-DEPENDENT (S)-NAD(P)H-HYDRATE DEHYDRATASE FAMILY MEMBER"/>
    <property type="match status" value="1"/>
</dbReference>
<evidence type="ECO:0000256" key="7">
    <source>
        <dbReference type="ARBA" id="ARBA00022840"/>
    </source>
</evidence>
<dbReference type="HAMAP" id="MF_01965">
    <property type="entry name" value="NADHX_dehydratase"/>
    <property type="match status" value="1"/>
</dbReference>
<gene>
    <name evidence="22" type="primary">nnr</name>
    <name evidence="17" type="synonym">nnrD</name>
    <name evidence="18" type="synonym">nnrE</name>
    <name evidence="22" type="ORF">MACH08_07370</name>
</gene>
<comment type="function">
    <text evidence="14 19">Bifunctional enzyme that catalyzes the epimerization of the S- and R-forms of NAD(P)HX and the dehydration of the S-form of NAD(P)HX at the expense of ADP, which is converted to AMP. This allows the repair of both epimers of NAD(P)HX, a damaged form of NAD(P)H that is a result of enzymatic or heat-dependent hydration.</text>
</comment>
<evidence type="ECO:0000256" key="16">
    <source>
        <dbReference type="ARBA" id="ARBA00049209"/>
    </source>
</evidence>
<dbReference type="EMBL" id="BSKO01000001">
    <property type="protein sequence ID" value="GLO64953.1"/>
    <property type="molecule type" value="Genomic_DNA"/>
</dbReference>
<dbReference type="Proteomes" id="UP001275436">
    <property type="component" value="Unassembled WGS sequence"/>
</dbReference>
<dbReference type="InterPro" id="IPR004443">
    <property type="entry name" value="YjeF_N_dom"/>
</dbReference>
<comment type="catalytic activity">
    <reaction evidence="15 17 19">
        <text>(6S)-NADHX + ADP = AMP + phosphate + NADH + H(+)</text>
        <dbReference type="Rhea" id="RHEA:32223"/>
        <dbReference type="ChEBI" id="CHEBI:15378"/>
        <dbReference type="ChEBI" id="CHEBI:43474"/>
        <dbReference type="ChEBI" id="CHEBI:57945"/>
        <dbReference type="ChEBI" id="CHEBI:64074"/>
        <dbReference type="ChEBI" id="CHEBI:456215"/>
        <dbReference type="ChEBI" id="CHEBI:456216"/>
        <dbReference type="EC" id="4.2.1.136"/>
    </reaction>
</comment>
<comment type="function">
    <text evidence="17">Catalyzes the dehydration of the S-form of NAD(P)HX at the expense of ADP, which is converted to AMP. Together with NAD(P)HX epimerase, which catalyzes the epimerization of the S- and R-forms, the enzyme allows the repair of both epimers of NAD(P)HX, a damaged form of NAD(P)H that is a result of enzymatic or heat-dependent hydration.</text>
</comment>
<keyword evidence="10 17" id="KW-0520">NAD</keyword>
<keyword evidence="7 17" id="KW-0067">ATP-binding</keyword>
<dbReference type="HAMAP" id="MF_01966">
    <property type="entry name" value="NADHX_epimerase"/>
    <property type="match status" value="1"/>
</dbReference>
<evidence type="ECO:0000256" key="1">
    <source>
        <dbReference type="ARBA" id="ARBA00000013"/>
    </source>
</evidence>
<evidence type="ECO:0000313" key="22">
    <source>
        <dbReference type="EMBL" id="GLO64953.1"/>
    </source>
</evidence>
<evidence type="ECO:0000256" key="8">
    <source>
        <dbReference type="ARBA" id="ARBA00022857"/>
    </source>
</evidence>
<dbReference type="Pfam" id="PF01256">
    <property type="entry name" value="Carb_kinase"/>
    <property type="match status" value="1"/>
</dbReference>
<evidence type="ECO:0000256" key="15">
    <source>
        <dbReference type="ARBA" id="ARBA00048238"/>
    </source>
</evidence>
<feature type="binding site" evidence="18">
    <location>
        <position position="163"/>
    </location>
    <ligand>
        <name>K(+)</name>
        <dbReference type="ChEBI" id="CHEBI:29103"/>
    </ligand>
</feature>
<dbReference type="EC" id="4.2.1.136" evidence="19"/>
<dbReference type="PROSITE" id="PS51383">
    <property type="entry name" value="YJEF_C_3"/>
    <property type="match status" value="1"/>
</dbReference>
<comment type="catalytic activity">
    <reaction evidence="1 18 19">
        <text>(6R)-NADHX = (6S)-NADHX</text>
        <dbReference type="Rhea" id="RHEA:32215"/>
        <dbReference type="ChEBI" id="CHEBI:64074"/>
        <dbReference type="ChEBI" id="CHEBI:64075"/>
        <dbReference type="EC" id="5.1.99.6"/>
    </reaction>
</comment>
<dbReference type="InterPro" id="IPR036652">
    <property type="entry name" value="YjeF_N_dom_sf"/>
</dbReference>
<keyword evidence="8 17" id="KW-0521">NADP</keyword>
<evidence type="ECO:0000256" key="6">
    <source>
        <dbReference type="ARBA" id="ARBA00022741"/>
    </source>
</evidence>
<dbReference type="PANTHER" id="PTHR12592:SF0">
    <property type="entry name" value="ATP-DEPENDENT (S)-NAD(P)H-HYDRATE DEHYDRATASE"/>
    <property type="match status" value="1"/>
</dbReference>
<feature type="binding site" evidence="18">
    <location>
        <begin position="131"/>
        <end position="137"/>
    </location>
    <ligand>
        <name>(6S)-NADPHX</name>
        <dbReference type="ChEBI" id="CHEBI:64076"/>
    </ligand>
</feature>
<comment type="similarity">
    <text evidence="3 19">In the N-terminal section; belongs to the NnrE/AIBP family.</text>
</comment>
<comment type="cofactor">
    <cofactor evidence="17">
        <name>Mg(2+)</name>
        <dbReference type="ChEBI" id="CHEBI:18420"/>
    </cofactor>
</comment>
<dbReference type="PROSITE" id="PS01050">
    <property type="entry name" value="YJEF_C_2"/>
    <property type="match status" value="1"/>
</dbReference>
<accession>A0ABQ5TDV3</accession>
<keyword evidence="6 17" id="KW-0547">Nucleotide-binding</keyword>
<dbReference type="SUPFAM" id="SSF64153">
    <property type="entry name" value="YjeF N-terminal domain-like"/>
    <property type="match status" value="1"/>
</dbReference>
<evidence type="ECO:0000256" key="3">
    <source>
        <dbReference type="ARBA" id="ARBA00006001"/>
    </source>
</evidence>
<evidence type="ECO:0000256" key="2">
    <source>
        <dbReference type="ARBA" id="ARBA00000909"/>
    </source>
</evidence>
<dbReference type="InterPro" id="IPR017953">
    <property type="entry name" value="Carbohydrate_kinase_pred_CS"/>
</dbReference>
<feature type="binding site" evidence="18">
    <location>
        <position position="58"/>
    </location>
    <ligand>
        <name>K(+)</name>
        <dbReference type="ChEBI" id="CHEBI:29103"/>
    </ligand>
</feature>
<comment type="similarity">
    <text evidence="17">Belongs to the NnrD/CARKD family.</text>
</comment>
<dbReference type="NCBIfam" id="TIGR00197">
    <property type="entry name" value="yjeF_nterm"/>
    <property type="match status" value="1"/>
</dbReference>
<feature type="binding site" evidence="17">
    <location>
        <position position="327"/>
    </location>
    <ligand>
        <name>(6S)-NADPHX</name>
        <dbReference type="ChEBI" id="CHEBI:64076"/>
    </ligand>
</feature>
<dbReference type="InterPro" id="IPR000631">
    <property type="entry name" value="CARKD"/>
</dbReference>
<keyword evidence="23" id="KW-1185">Reference proteome</keyword>
<evidence type="ECO:0000256" key="9">
    <source>
        <dbReference type="ARBA" id="ARBA00022958"/>
    </source>
</evidence>
<dbReference type="Pfam" id="PF03853">
    <property type="entry name" value="YjeF_N"/>
    <property type="match status" value="1"/>
</dbReference>
<keyword evidence="9 18" id="KW-0630">Potassium</keyword>
<evidence type="ECO:0000256" key="19">
    <source>
        <dbReference type="PIRNR" id="PIRNR017184"/>
    </source>
</evidence>
<dbReference type="InterPro" id="IPR029056">
    <property type="entry name" value="Ribokinase-like"/>
</dbReference>
<evidence type="ECO:0000256" key="13">
    <source>
        <dbReference type="ARBA" id="ARBA00023268"/>
    </source>
</evidence>
<comment type="similarity">
    <text evidence="18">Belongs to the NnrE/AIBP family.</text>
</comment>
<evidence type="ECO:0000256" key="4">
    <source>
        <dbReference type="ARBA" id="ARBA00009524"/>
    </source>
</evidence>
<dbReference type="RefSeq" id="WP_215123446.1">
    <property type="nucleotide sequence ID" value="NZ_BSKO01000001.1"/>
</dbReference>
<comment type="cofactor">
    <cofactor evidence="18 19">
        <name>K(+)</name>
        <dbReference type="ChEBI" id="CHEBI:29103"/>
    </cofactor>
    <text evidence="18 19">Binds 1 potassium ion per subunit.</text>
</comment>
<dbReference type="InterPro" id="IPR030677">
    <property type="entry name" value="Nnr"/>
</dbReference>
<comment type="caution">
    <text evidence="22">The sequence shown here is derived from an EMBL/GenBank/DDBJ whole genome shotgun (WGS) entry which is preliminary data.</text>
</comment>
<dbReference type="SUPFAM" id="SSF53613">
    <property type="entry name" value="Ribokinase-like"/>
    <property type="match status" value="1"/>
</dbReference>
<feature type="binding site" evidence="17">
    <location>
        <position position="444"/>
    </location>
    <ligand>
        <name>AMP</name>
        <dbReference type="ChEBI" id="CHEBI:456215"/>
    </ligand>
</feature>
<comment type="catalytic activity">
    <reaction evidence="2 18 19">
        <text>(6R)-NADPHX = (6S)-NADPHX</text>
        <dbReference type="Rhea" id="RHEA:32227"/>
        <dbReference type="ChEBI" id="CHEBI:64076"/>
        <dbReference type="ChEBI" id="CHEBI:64077"/>
        <dbReference type="EC" id="5.1.99.6"/>
    </reaction>
</comment>
<feature type="binding site" evidence="18">
    <location>
        <position position="160"/>
    </location>
    <ligand>
        <name>(6S)-NADPHX</name>
        <dbReference type="ChEBI" id="CHEBI:64076"/>
    </ligand>
</feature>
<comment type="catalytic activity">
    <reaction evidence="16 17 19">
        <text>(6S)-NADPHX + ADP = AMP + phosphate + NADPH + H(+)</text>
        <dbReference type="Rhea" id="RHEA:32235"/>
        <dbReference type="ChEBI" id="CHEBI:15378"/>
        <dbReference type="ChEBI" id="CHEBI:43474"/>
        <dbReference type="ChEBI" id="CHEBI:57783"/>
        <dbReference type="ChEBI" id="CHEBI:64076"/>
        <dbReference type="ChEBI" id="CHEBI:456215"/>
        <dbReference type="ChEBI" id="CHEBI:456216"/>
        <dbReference type="EC" id="4.2.1.136"/>
    </reaction>
</comment>
<name>A0ABQ5TDV3_9BACI</name>
<comment type="function">
    <text evidence="18">Catalyzes the epimerization of the S- and R-forms of NAD(P)HX, a damaged form of NAD(P)H that is a result of enzymatic or heat-dependent hydration. This is a prerequisite for the S-specific NAD(P)H-hydrate dehydratase to allow the repair of both epimers of NAD(P)HX.</text>
</comment>
<feature type="domain" description="YjeF N-terminal" evidence="21">
    <location>
        <begin position="9"/>
        <end position="217"/>
    </location>
</feature>
<proteinExistence type="inferred from homology"/>
<evidence type="ECO:0000256" key="11">
    <source>
        <dbReference type="ARBA" id="ARBA00023235"/>
    </source>
</evidence>
<evidence type="ECO:0000256" key="12">
    <source>
        <dbReference type="ARBA" id="ARBA00023239"/>
    </source>
</evidence>
<dbReference type="NCBIfam" id="TIGR00196">
    <property type="entry name" value="yjeF_cterm"/>
    <property type="match status" value="1"/>
</dbReference>
<feature type="binding site" evidence="18">
    <location>
        <position position="127"/>
    </location>
    <ligand>
        <name>K(+)</name>
        <dbReference type="ChEBI" id="CHEBI:29103"/>
    </ligand>
</feature>
<reference evidence="22 23" key="1">
    <citation type="submission" date="2023-02" db="EMBL/GenBank/DDBJ databases">
        <title>Oceanobacillus kimchii IFOP_LL358 isolated form Alexandrium catenella lab strain.</title>
        <authorList>
            <person name="Gajardo G."/>
            <person name="Ueki S."/>
            <person name="Maruyama F."/>
        </authorList>
    </citation>
    <scope>NUCLEOTIDE SEQUENCE [LARGE SCALE GENOMIC DNA]</scope>
    <source>
        <strain evidence="22 23">IFOP_LL358</strain>
    </source>
</reference>
<dbReference type="PROSITE" id="PS51385">
    <property type="entry name" value="YJEF_N"/>
    <property type="match status" value="1"/>
</dbReference>
<dbReference type="EC" id="5.1.99.6" evidence="19"/>
<organism evidence="22 23">
    <name type="scientific">Oceanobacillus kimchii</name>
    <dbReference type="NCBI Taxonomy" id="746691"/>
    <lineage>
        <taxon>Bacteria</taxon>
        <taxon>Bacillati</taxon>
        <taxon>Bacillota</taxon>
        <taxon>Bacilli</taxon>
        <taxon>Bacillales</taxon>
        <taxon>Bacillaceae</taxon>
        <taxon>Oceanobacillus</taxon>
    </lineage>
</organism>
<feature type="domain" description="YjeF C-terminal" evidence="20">
    <location>
        <begin position="226"/>
        <end position="505"/>
    </location>
</feature>
<keyword evidence="5 18" id="KW-0479">Metal-binding</keyword>
<evidence type="ECO:0000256" key="18">
    <source>
        <dbReference type="HAMAP-Rule" id="MF_01966"/>
    </source>
</evidence>
<evidence type="ECO:0000259" key="21">
    <source>
        <dbReference type="PROSITE" id="PS51385"/>
    </source>
</evidence>
<protein>
    <recommendedName>
        <fullName evidence="19">Bifunctional NAD(P)H-hydrate repair enzyme</fullName>
    </recommendedName>
    <alternativeName>
        <fullName evidence="19">Nicotinamide nucleotide repair protein</fullName>
    </alternativeName>
    <domain>
        <recommendedName>
            <fullName evidence="19">ADP-dependent (S)-NAD(P)H-hydrate dehydratase</fullName>
            <ecNumber evidence="19">4.2.1.136</ecNumber>
        </recommendedName>
        <alternativeName>
            <fullName evidence="19">ADP-dependent NAD(P)HX dehydratase</fullName>
        </alternativeName>
    </domain>
    <domain>
        <recommendedName>
            <fullName evidence="19">NAD(P)H-hydrate epimerase</fullName>
            <ecNumber evidence="19">5.1.99.6</ecNumber>
        </recommendedName>
    </domain>
</protein>
<dbReference type="Gene3D" id="3.40.1190.20">
    <property type="match status" value="1"/>
</dbReference>
<evidence type="ECO:0000256" key="17">
    <source>
        <dbReference type="HAMAP-Rule" id="MF_01965"/>
    </source>
</evidence>
<keyword evidence="11 18" id="KW-0413">Isomerase</keyword>
<feature type="binding site" evidence="17">
    <location>
        <position position="378"/>
    </location>
    <ligand>
        <name>(6S)-NADPHX</name>
        <dbReference type="ChEBI" id="CHEBI:64076"/>
    </ligand>
</feature>
<comment type="caution">
    <text evidence="17">Lacks conserved residue(s) required for the propagation of feature annotation.</text>
</comment>
<evidence type="ECO:0000256" key="14">
    <source>
        <dbReference type="ARBA" id="ARBA00025153"/>
    </source>
</evidence>
<dbReference type="CDD" id="cd01171">
    <property type="entry name" value="YXKO-related"/>
    <property type="match status" value="1"/>
</dbReference>
<feature type="binding site" evidence="18">
    <location>
        <begin position="57"/>
        <end position="61"/>
    </location>
    <ligand>
        <name>(6S)-NADPHX</name>
        <dbReference type="ChEBI" id="CHEBI:64076"/>
    </ligand>
</feature>